<dbReference type="PANTHER" id="PTHR34216">
    <property type="match status" value="1"/>
</dbReference>
<organism evidence="4 5">
    <name type="scientific">Eiseniibacteriota bacterium</name>
    <dbReference type="NCBI Taxonomy" id="2212470"/>
    <lineage>
        <taxon>Bacteria</taxon>
        <taxon>Candidatus Eiseniibacteriota</taxon>
    </lineage>
</organism>
<dbReference type="PANTHER" id="PTHR34216:SF3">
    <property type="entry name" value="POLY-BETA-1,6-N-ACETYL-D-GLUCOSAMINE N-DEACETYLASE"/>
    <property type="match status" value="1"/>
</dbReference>
<dbReference type="InterPro" id="IPR002509">
    <property type="entry name" value="NODB_dom"/>
</dbReference>
<dbReference type="SUPFAM" id="SSF88713">
    <property type="entry name" value="Glycoside hydrolase/deacetylase"/>
    <property type="match status" value="1"/>
</dbReference>
<reference evidence="4 5" key="1">
    <citation type="journal article" date="2019" name="Nat. Microbiol.">
        <title>Mediterranean grassland soil C-N compound turnover is dependent on rainfall and depth, and is mediated by genomically divergent microorganisms.</title>
        <authorList>
            <person name="Diamond S."/>
            <person name="Andeer P.F."/>
            <person name="Li Z."/>
            <person name="Crits-Christoph A."/>
            <person name="Burstein D."/>
            <person name="Anantharaman K."/>
            <person name="Lane K.R."/>
            <person name="Thomas B.C."/>
            <person name="Pan C."/>
            <person name="Northen T.R."/>
            <person name="Banfield J.F."/>
        </authorList>
    </citation>
    <scope>NUCLEOTIDE SEQUENCE [LARGE SCALE GENOMIC DNA]</scope>
    <source>
        <strain evidence="4">WS_9</strain>
    </source>
</reference>
<dbReference type="InterPro" id="IPR011330">
    <property type="entry name" value="Glyco_hydro/deAcase_b/a-brl"/>
</dbReference>
<name>A0A538TMI5_UNCEI</name>
<protein>
    <submittedName>
        <fullName evidence="4">Polysaccharide deacetylase family protein</fullName>
    </submittedName>
</protein>
<sequence length="269" mass="28677">MREAPLAWTVIVLHQTPARFTAAPMGVSIPALRRVLRALLDRGHRFVGLDDSAPAGAPPGSIALTADDGYASQLTHLRPLLRELGIPWTVFVLAGMLGKRNDWDHPWVSPRERHLTPDEVRRLAGEGVTIGSHGMTHVNMTALPDAALEEELARSRETLRNLSSQPVDCVSYPWGLANERVTDAARSAGYRLGFGADVGHTTGGSAARAGASSFLISRLGLYGPDQLFPGLAAAAIGHSHPLRSFRGGLERVGQGLLGVAMASQARPRG</sequence>
<accession>A0A538TMI5</accession>
<dbReference type="GO" id="GO:0005576">
    <property type="term" value="C:extracellular region"/>
    <property type="evidence" value="ECO:0007669"/>
    <property type="project" value="UniProtKB-SubCell"/>
</dbReference>
<feature type="domain" description="NodB homology" evidence="3">
    <location>
        <begin position="60"/>
        <end position="269"/>
    </location>
</feature>
<proteinExistence type="predicted"/>
<dbReference type="CDD" id="cd10918">
    <property type="entry name" value="CE4_NodB_like_5s_6s"/>
    <property type="match status" value="1"/>
</dbReference>
<gene>
    <name evidence="4" type="ORF">E6K79_07285</name>
</gene>
<dbReference type="AlphaFoldDB" id="A0A538TMI5"/>
<evidence type="ECO:0000259" key="3">
    <source>
        <dbReference type="PROSITE" id="PS51677"/>
    </source>
</evidence>
<comment type="subcellular location">
    <subcellularLocation>
        <location evidence="1">Secreted</location>
    </subcellularLocation>
</comment>
<keyword evidence="2" id="KW-0732">Signal</keyword>
<dbReference type="InterPro" id="IPR051398">
    <property type="entry name" value="Polysacch_Deacetylase"/>
</dbReference>
<evidence type="ECO:0000256" key="2">
    <source>
        <dbReference type="ARBA" id="ARBA00022729"/>
    </source>
</evidence>
<dbReference type="Proteomes" id="UP000317691">
    <property type="component" value="Unassembled WGS sequence"/>
</dbReference>
<dbReference type="PROSITE" id="PS51677">
    <property type="entry name" value="NODB"/>
    <property type="match status" value="1"/>
</dbReference>
<evidence type="ECO:0000256" key="1">
    <source>
        <dbReference type="ARBA" id="ARBA00004613"/>
    </source>
</evidence>
<dbReference type="Pfam" id="PF01522">
    <property type="entry name" value="Polysacc_deac_1"/>
    <property type="match status" value="1"/>
</dbReference>
<comment type="caution">
    <text evidence="4">The sequence shown here is derived from an EMBL/GenBank/DDBJ whole genome shotgun (WGS) entry which is preliminary data.</text>
</comment>
<dbReference type="EMBL" id="VBOZ01000017">
    <property type="protein sequence ID" value="TMQ64833.1"/>
    <property type="molecule type" value="Genomic_DNA"/>
</dbReference>
<dbReference type="Gene3D" id="3.20.20.370">
    <property type="entry name" value="Glycoside hydrolase/deacetylase"/>
    <property type="match status" value="1"/>
</dbReference>
<dbReference type="GO" id="GO:0016810">
    <property type="term" value="F:hydrolase activity, acting on carbon-nitrogen (but not peptide) bonds"/>
    <property type="evidence" value="ECO:0007669"/>
    <property type="project" value="InterPro"/>
</dbReference>
<dbReference type="GO" id="GO:0005975">
    <property type="term" value="P:carbohydrate metabolic process"/>
    <property type="evidence" value="ECO:0007669"/>
    <property type="project" value="InterPro"/>
</dbReference>
<evidence type="ECO:0000313" key="4">
    <source>
        <dbReference type="EMBL" id="TMQ64833.1"/>
    </source>
</evidence>
<evidence type="ECO:0000313" key="5">
    <source>
        <dbReference type="Proteomes" id="UP000317691"/>
    </source>
</evidence>